<protein>
    <recommendedName>
        <fullName evidence="1">Tf2-1-like SH3-like domain-containing protein</fullName>
    </recommendedName>
</protein>
<keyword evidence="3" id="KW-1185">Reference proteome</keyword>
<dbReference type="PANTHER" id="PTHR46148:SF58">
    <property type="entry name" value="RETROTRANSPOSON PROTEIN"/>
    <property type="match status" value="1"/>
</dbReference>
<feature type="domain" description="Tf2-1-like SH3-like" evidence="1">
    <location>
        <begin position="1"/>
        <end position="27"/>
    </location>
</feature>
<dbReference type="PANTHER" id="PTHR46148">
    <property type="entry name" value="CHROMO DOMAIN-CONTAINING PROTEIN"/>
    <property type="match status" value="1"/>
</dbReference>
<dbReference type="InterPro" id="IPR056924">
    <property type="entry name" value="SH3_Tf2-1"/>
</dbReference>
<evidence type="ECO:0000313" key="2">
    <source>
        <dbReference type="EMBL" id="KAK4737390.1"/>
    </source>
</evidence>
<evidence type="ECO:0000313" key="3">
    <source>
        <dbReference type="Proteomes" id="UP001311915"/>
    </source>
</evidence>
<organism evidence="2 3">
    <name type="scientific">Solanum pinnatisectum</name>
    <name type="common">tansyleaf nightshade</name>
    <dbReference type="NCBI Taxonomy" id="50273"/>
    <lineage>
        <taxon>Eukaryota</taxon>
        <taxon>Viridiplantae</taxon>
        <taxon>Streptophyta</taxon>
        <taxon>Embryophyta</taxon>
        <taxon>Tracheophyta</taxon>
        <taxon>Spermatophyta</taxon>
        <taxon>Magnoliopsida</taxon>
        <taxon>eudicotyledons</taxon>
        <taxon>Gunneridae</taxon>
        <taxon>Pentapetalae</taxon>
        <taxon>asterids</taxon>
        <taxon>lamiids</taxon>
        <taxon>Solanales</taxon>
        <taxon>Solanaceae</taxon>
        <taxon>Solanoideae</taxon>
        <taxon>Solaneae</taxon>
        <taxon>Solanum</taxon>
    </lineage>
</organism>
<sequence>MAYKLELPSGLESIHPVFHVSMLRKCVEGPSRVVPVEDVQTTRSCPTRKLQLPY</sequence>
<evidence type="ECO:0000259" key="1">
    <source>
        <dbReference type="Pfam" id="PF24626"/>
    </source>
</evidence>
<dbReference type="EMBL" id="JAWPEI010000001">
    <property type="protein sequence ID" value="KAK4737390.1"/>
    <property type="molecule type" value="Genomic_DNA"/>
</dbReference>
<gene>
    <name evidence="2" type="ORF">R3W88_001087</name>
</gene>
<dbReference type="Pfam" id="PF24626">
    <property type="entry name" value="SH3_Tf2-1"/>
    <property type="match status" value="1"/>
</dbReference>
<accession>A0AAV9MKJ6</accession>
<comment type="caution">
    <text evidence="2">The sequence shown here is derived from an EMBL/GenBank/DDBJ whole genome shotgun (WGS) entry which is preliminary data.</text>
</comment>
<dbReference type="AlphaFoldDB" id="A0AAV9MKJ6"/>
<name>A0AAV9MKJ6_9SOLN</name>
<proteinExistence type="predicted"/>
<dbReference type="Proteomes" id="UP001311915">
    <property type="component" value="Unassembled WGS sequence"/>
</dbReference>
<reference evidence="2 3" key="1">
    <citation type="submission" date="2023-10" db="EMBL/GenBank/DDBJ databases">
        <title>Genome-Wide Identification Analysis in wild type Solanum Pinnatisectum Reveals Some Genes Defensing Phytophthora Infestans.</title>
        <authorList>
            <person name="Sun C."/>
        </authorList>
    </citation>
    <scope>NUCLEOTIDE SEQUENCE [LARGE SCALE GENOMIC DNA]</scope>
    <source>
        <strain evidence="2">LQN</strain>
        <tissue evidence="2">Leaf</tissue>
    </source>
</reference>